<dbReference type="InterPro" id="IPR040365">
    <property type="entry name" value="EFHD1/2"/>
</dbReference>
<reference evidence="6" key="1">
    <citation type="submission" date="2021-02" db="EMBL/GenBank/DDBJ databases">
        <authorList>
            <person name="Nowell W R."/>
        </authorList>
    </citation>
    <scope>NUCLEOTIDE SEQUENCE</scope>
</reference>
<keyword evidence="2" id="KW-0677">Repeat</keyword>
<feature type="compositionally biased region" description="Basic and acidic residues" evidence="4">
    <location>
        <begin position="37"/>
        <end position="51"/>
    </location>
</feature>
<evidence type="ECO:0000313" key="5">
    <source>
        <dbReference type="EMBL" id="CAF4348779.1"/>
    </source>
</evidence>
<sequence>MIFEIDVSKEGVGGAKQFFEAKIAAIKDSDKFQREIRDEQEQRRQMEEEKIRRKLAFQ</sequence>
<dbReference type="EMBL" id="CAJOBJ010074729">
    <property type="protein sequence ID" value="CAF4475297.1"/>
    <property type="molecule type" value="Genomic_DNA"/>
</dbReference>
<dbReference type="PANTHER" id="PTHR13025:SF6">
    <property type="entry name" value="EF-HAND DOMAIN-CONTAINING PROTEIN-RELATED"/>
    <property type="match status" value="1"/>
</dbReference>
<dbReference type="PANTHER" id="PTHR13025">
    <property type="entry name" value="EF-HAND DOMAIN-CONTAINING PROTEIN D"/>
    <property type="match status" value="1"/>
</dbReference>
<dbReference type="Proteomes" id="UP000681967">
    <property type="component" value="Unassembled WGS sequence"/>
</dbReference>
<evidence type="ECO:0000256" key="4">
    <source>
        <dbReference type="SAM" id="MobiDB-lite"/>
    </source>
</evidence>
<evidence type="ECO:0000313" key="6">
    <source>
        <dbReference type="EMBL" id="CAF4456697.1"/>
    </source>
</evidence>
<dbReference type="Proteomes" id="UP000676336">
    <property type="component" value="Unassembled WGS sequence"/>
</dbReference>
<keyword evidence="3" id="KW-0106">Calcium</keyword>
<keyword evidence="1" id="KW-0479">Metal-binding</keyword>
<feature type="region of interest" description="Disordered" evidence="4">
    <location>
        <begin position="37"/>
        <end position="58"/>
    </location>
</feature>
<evidence type="ECO:0000256" key="1">
    <source>
        <dbReference type="ARBA" id="ARBA00022723"/>
    </source>
</evidence>
<evidence type="ECO:0000313" key="8">
    <source>
        <dbReference type="Proteomes" id="UP000676336"/>
    </source>
</evidence>
<proteinExistence type="predicted"/>
<dbReference type="AlphaFoldDB" id="A0A8S2WR08"/>
<name>A0A8S2WR08_9BILA</name>
<feature type="non-terminal residue" evidence="6">
    <location>
        <position position="58"/>
    </location>
</feature>
<gene>
    <name evidence="5" type="ORF">BYL167_LOCUS29414</name>
    <name evidence="7" type="ORF">GIL414_LOCUS33542</name>
    <name evidence="6" type="ORF">SMN809_LOCUS32969</name>
</gene>
<protein>
    <submittedName>
        <fullName evidence="6">Uncharacterized protein</fullName>
    </submittedName>
</protein>
<organism evidence="6 8">
    <name type="scientific">Rotaria magnacalcarata</name>
    <dbReference type="NCBI Taxonomy" id="392030"/>
    <lineage>
        <taxon>Eukaryota</taxon>
        <taxon>Metazoa</taxon>
        <taxon>Spiralia</taxon>
        <taxon>Gnathifera</taxon>
        <taxon>Rotifera</taxon>
        <taxon>Eurotatoria</taxon>
        <taxon>Bdelloidea</taxon>
        <taxon>Philodinida</taxon>
        <taxon>Philodinidae</taxon>
        <taxon>Rotaria</taxon>
    </lineage>
</organism>
<comment type="caution">
    <text evidence="6">The sequence shown here is derived from an EMBL/GenBank/DDBJ whole genome shotgun (WGS) entry which is preliminary data.</text>
</comment>
<evidence type="ECO:0000313" key="7">
    <source>
        <dbReference type="EMBL" id="CAF4475297.1"/>
    </source>
</evidence>
<dbReference type="GO" id="GO:0005509">
    <property type="term" value="F:calcium ion binding"/>
    <property type="evidence" value="ECO:0007669"/>
    <property type="project" value="InterPro"/>
</dbReference>
<evidence type="ECO:0000256" key="2">
    <source>
        <dbReference type="ARBA" id="ARBA00022737"/>
    </source>
</evidence>
<dbReference type="EMBL" id="CAJOBH010044876">
    <property type="protein sequence ID" value="CAF4348779.1"/>
    <property type="molecule type" value="Genomic_DNA"/>
</dbReference>
<accession>A0A8S2WR08</accession>
<evidence type="ECO:0000256" key="3">
    <source>
        <dbReference type="ARBA" id="ARBA00022837"/>
    </source>
</evidence>
<dbReference type="EMBL" id="CAJOBI010070713">
    <property type="protein sequence ID" value="CAF4456697.1"/>
    <property type="molecule type" value="Genomic_DNA"/>
</dbReference>
<dbReference type="Proteomes" id="UP000681720">
    <property type="component" value="Unassembled WGS sequence"/>
</dbReference>